<evidence type="ECO:0000313" key="1">
    <source>
        <dbReference type="EMBL" id="MDX8044747.1"/>
    </source>
</evidence>
<sequence length="190" mass="21826">MQQIAGILLMGGKSSRFNKDKAYAIYDGKYFYEHIFEVISSHVESTIVVAHDKQKVDDHVQVISDVARFQGQGPLAGIYSAMIAKEAEWYVVLPVDMPFIDSSIIKTLIAHRMKEVNGVVARIRDKIQPLVAVYHRSICDVIHKHLIAEKRSMHSLLDVLRVEYVDFTDDDAHAFRNINTQEEYELYMKE</sequence>
<reference evidence="1" key="1">
    <citation type="submission" date="2023-11" db="EMBL/GenBank/DDBJ databases">
        <title>Gracilibacillus pellucida a moderately halophilic bacterium isolated from saline soil in Xinjiang province.</title>
        <authorList>
            <person name="Zhang Z."/>
            <person name="Tan F."/>
            <person name="Wang Y."/>
            <person name="Xia M."/>
        </authorList>
    </citation>
    <scope>NUCLEOTIDE SEQUENCE</scope>
    <source>
        <strain evidence="1">S3-1-1</strain>
    </source>
</reference>
<comment type="caution">
    <text evidence="1">The sequence shown here is derived from an EMBL/GenBank/DDBJ whole genome shotgun (WGS) entry which is preliminary data.</text>
</comment>
<organism evidence="1 2">
    <name type="scientific">Gracilibacillus pellucidus</name>
    <dbReference type="NCBI Taxonomy" id="3095368"/>
    <lineage>
        <taxon>Bacteria</taxon>
        <taxon>Bacillati</taxon>
        <taxon>Bacillota</taxon>
        <taxon>Bacilli</taxon>
        <taxon>Bacillales</taxon>
        <taxon>Bacillaceae</taxon>
        <taxon>Gracilibacillus</taxon>
    </lineage>
</organism>
<name>A0ACC6M1J4_9BACI</name>
<gene>
    <name evidence="1" type="ORF">SH601_02000</name>
</gene>
<dbReference type="Proteomes" id="UP001277972">
    <property type="component" value="Unassembled WGS sequence"/>
</dbReference>
<protein>
    <submittedName>
        <fullName evidence="1">Molybdenum cofactor guanylyltransferase</fullName>
        <ecNumber evidence="1">2.7.7.77</ecNumber>
    </submittedName>
</protein>
<keyword evidence="2" id="KW-1185">Reference proteome</keyword>
<dbReference type="EMBL" id="JAWZSR010000001">
    <property type="protein sequence ID" value="MDX8044747.1"/>
    <property type="molecule type" value="Genomic_DNA"/>
</dbReference>
<accession>A0ACC6M1J4</accession>
<evidence type="ECO:0000313" key="2">
    <source>
        <dbReference type="Proteomes" id="UP001277972"/>
    </source>
</evidence>
<proteinExistence type="predicted"/>
<keyword evidence="1" id="KW-0548">Nucleotidyltransferase</keyword>
<keyword evidence="1" id="KW-0808">Transferase</keyword>
<dbReference type="EC" id="2.7.7.77" evidence="1"/>